<protein>
    <submittedName>
        <fullName evidence="1">Uncharacterized protein</fullName>
    </submittedName>
</protein>
<reference evidence="1" key="1">
    <citation type="submission" date="2021-06" db="EMBL/GenBank/DDBJ databases">
        <title>Comparative genomics, transcriptomics and evolutionary studies reveal genomic signatures of adaptation to plant cell wall in hemibiotrophic fungi.</title>
        <authorList>
            <consortium name="DOE Joint Genome Institute"/>
            <person name="Baroncelli R."/>
            <person name="Diaz J.F."/>
            <person name="Benocci T."/>
            <person name="Peng M."/>
            <person name="Battaglia E."/>
            <person name="Haridas S."/>
            <person name="Andreopoulos W."/>
            <person name="Labutti K."/>
            <person name="Pangilinan J."/>
            <person name="Floch G.L."/>
            <person name="Makela M.R."/>
            <person name="Henrissat B."/>
            <person name="Grigoriev I.V."/>
            <person name="Crouch J.A."/>
            <person name="De Vries R.P."/>
            <person name="Sukno S.A."/>
            <person name="Thon M.R."/>
        </authorList>
    </citation>
    <scope>NUCLEOTIDE SEQUENCE</scope>
    <source>
        <strain evidence="1">MAFF235873</strain>
    </source>
</reference>
<keyword evidence="2" id="KW-1185">Reference proteome</keyword>
<evidence type="ECO:0000313" key="2">
    <source>
        <dbReference type="Proteomes" id="UP001232148"/>
    </source>
</evidence>
<organism evidence="1 2">
    <name type="scientific">Colletotrichum zoysiae</name>
    <dbReference type="NCBI Taxonomy" id="1216348"/>
    <lineage>
        <taxon>Eukaryota</taxon>
        <taxon>Fungi</taxon>
        <taxon>Dikarya</taxon>
        <taxon>Ascomycota</taxon>
        <taxon>Pezizomycotina</taxon>
        <taxon>Sordariomycetes</taxon>
        <taxon>Hypocreomycetidae</taxon>
        <taxon>Glomerellales</taxon>
        <taxon>Glomerellaceae</taxon>
        <taxon>Colletotrichum</taxon>
        <taxon>Colletotrichum graminicola species complex</taxon>
    </lineage>
</organism>
<evidence type="ECO:0000313" key="1">
    <source>
        <dbReference type="EMBL" id="KAK2032457.1"/>
    </source>
</evidence>
<gene>
    <name evidence="1" type="ORF">LX32DRAFT_636380</name>
</gene>
<name>A0AAD9M5E8_9PEZI</name>
<proteinExistence type="predicted"/>
<sequence length="66" mass="7879">MFCVFFFFFFFSFFFFVSFLFWRFRLSVQALSDYRPSRFSPSLVVGRGTLQCYRRGGGSGQGRNRL</sequence>
<dbReference type="Proteomes" id="UP001232148">
    <property type="component" value="Unassembled WGS sequence"/>
</dbReference>
<dbReference type="AlphaFoldDB" id="A0AAD9M5E8"/>
<dbReference type="EMBL" id="MU842831">
    <property type="protein sequence ID" value="KAK2032457.1"/>
    <property type="molecule type" value="Genomic_DNA"/>
</dbReference>
<comment type="caution">
    <text evidence="1">The sequence shown here is derived from an EMBL/GenBank/DDBJ whole genome shotgun (WGS) entry which is preliminary data.</text>
</comment>
<accession>A0AAD9M5E8</accession>